<keyword evidence="2" id="KW-1185">Reference proteome</keyword>
<dbReference type="Proteomes" id="UP000268093">
    <property type="component" value="Unassembled WGS sequence"/>
</dbReference>
<evidence type="ECO:0000313" key="2">
    <source>
        <dbReference type="Proteomes" id="UP000268093"/>
    </source>
</evidence>
<comment type="caution">
    <text evidence="1">The sequence shown here is derived from an EMBL/GenBank/DDBJ whole genome shotgun (WGS) entry which is preliminary data.</text>
</comment>
<gene>
    <name evidence="1" type="ORF">BC936DRAFT_141362</name>
</gene>
<dbReference type="GO" id="GO:0008654">
    <property type="term" value="P:phospholipid biosynthetic process"/>
    <property type="evidence" value="ECO:0007669"/>
    <property type="project" value="TreeGrafter"/>
</dbReference>
<dbReference type="PANTHER" id="PTHR31605:SF0">
    <property type="entry name" value="GLYCEROL-3-PHOSPHATE O-ACYLTRANSFERASE 1"/>
    <property type="match status" value="1"/>
</dbReference>
<reference evidence="1 2" key="1">
    <citation type="journal article" date="2018" name="New Phytol.">
        <title>Phylogenomics of Endogonaceae and evolution of mycorrhizas within Mucoromycota.</title>
        <authorList>
            <person name="Chang Y."/>
            <person name="Desiro A."/>
            <person name="Na H."/>
            <person name="Sandor L."/>
            <person name="Lipzen A."/>
            <person name="Clum A."/>
            <person name="Barry K."/>
            <person name="Grigoriev I.V."/>
            <person name="Martin F.M."/>
            <person name="Stajich J.E."/>
            <person name="Smith M.E."/>
            <person name="Bonito G."/>
            <person name="Spatafora J.W."/>
        </authorList>
    </citation>
    <scope>NUCLEOTIDE SEQUENCE [LARGE SCALE GENOMIC DNA]</scope>
    <source>
        <strain evidence="1 2">GMNB39</strain>
    </source>
</reference>
<dbReference type="InterPro" id="IPR052744">
    <property type="entry name" value="GPAT/DAPAT"/>
</dbReference>
<feature type="non-terminal residue" evidence="1">
    <location>
        <position position="95"/>
    </location>
</feature>
<dbReference type="AlphaFoldDB" id="A0A433A2C6"/>
<dbReference type="GO" id="GO:0004366">
    <property type="term" value="F:glycerol-3-phosphate O-acyltransferase activity"/>
    <property type="evidence" value="ECO:0007669"/>
    <property type="project" value="TreeGrafter"/>
</dbReference>
<dbReference type="GO" id="GO:0016287">
    <property type="term" value="F:glycerone-phosphate O-acyltransferase activity"/>
    <property type="evidence" value="ECO:0007669"/>
    <property type="project" value="TreeGrafter"/>
</dbReference>
<protein>
    <recommendedName>
        <fullName evidence="3">Phospholipid/glycerol acyltransferase domain-containing protein</fullName>
    </recommendedName>
</protein>
<sequence length="95" mass="10660">MTHNNFVYDVFGWMCNVVLDIFFREIRRRGAHRIPVEGPVIFVAAPHSNQPGVCMIQLLTIKTDPFRITGLNMCFTTQLHVGDSISLPKGLGSTD</sequence>
<dbReference type="OrthoDB" id="2427554at2759"/>
<dbReference type="PANTHER" id="PTHR31605">
    <property type="entry name" value="GLYCEROL-3-PHOSPHATE O-ACYLTRANSFERASE 1"/>
    <property type="match status" value="1"/>
</dbReference>
<evidence type="ECO:0008006" key="3">
    <source>
        <dbReference type="Google" id="ProtNLM"/>
    </source>
</evidence>
<accession>A0A433A2C6</accession>
<name>A0A433A2C6_9FUNG</name>
<proteinExistence type="predicted"/>
<organism evidence="1 2">
    <name type="scientific">Jimgerdemannia flammicorona</name>
    <dbReference type="NCBI Taxonomy" id="994334"/>
    <lineage>
        <taxon>Eukaryota</taxon>
        <taxon>Fungi</taxon>
        <taxon>Fungi incertae sedis</taxon>
        <taxon>Mucoromycota</taxon>
        <taxon>Mucoromycotina</taxon>
        <taxon>Endogonomycetes</taxon>
        <taxon>Endogonales</taxon>
        <taxon>Endogonaceae</taxon>
        <taxon>Jimgerdemannia</taxon>
    </lineage>
</organism>
<dbReference type="EMBL" id="RBNI01019453">
    <property type="protein sequence ID" value="RUO96848.1"/>
    <property type="molecule type" value="Genomic_DNA"/>
</dbReference>
<evidence type="ECO:0000313" key="1">
    <source>
        <dbReference type="EMBL" id="RUO96848.1"/>
    </source>
</evidence>